<protein>
    <submittedName>
        <fullName evidence="1">Uncharacterized protein</fullName>
    </submittedName>
</protein>
<reference evidence="2" key="1">
    <citation type="submission" date="2017-01" db="EMBL/GenBank/DDBJ databases">
        <title>Genome sequence of Rouxiella sp. ERMR1:05.</title>
        <authorList>
            <person name="Kumar R."/>
            <person name="Singh D."/>
            <person name="Kumar S."/>
        </authorList>
    </citation>
    <scope>NUCLEOTIDE SEQUENCE [LARGE SCALE GENOMIC DNA]</scope>
    <source>
        <strain evidence="2">ERMR1:05</strain>
    </source>
</reference>
<sequence>MSSVTQHIIFQFDFLGYLKTTCKKNVNRIKKKRLANLINENNQTERFLSNHACLTVFSKSNLREENDKKLAADRQLNRVKT</sequence>
<evidence type="ECO:0000313" key="1">
    <source>
        <dbReference type="EMBL" id="AVF36913.1"/>
    </source>
</evidence>
<name>A0A2L1UVD3_9GAMM</name>
<dbReference type="EMBL" id="CP019062">
    <property type="protein sequence ID" value="AVF36913.1"/>
    <property type="molecule type" value="Genomic_DNA"/>
</dbReference>
<gene>
    <name evidence="1" type="ORF">BV494_19200</name>
</gene>
<dbReference type="KEGG" id="rox:BV494_19200"/>
<proteinExistence type="predicted"/>
<accession>A0A2L1UVD3</accession>
<keyword evidence="2" id="KW-1185">Reference proteome</keyword>
<organism evidence="1 2">
    <name type="scientific">Rahnella sikkimica</name>
    <dbReference type="NCBI Taxonomy" id="1805933"/>
    <lineage>
        <taxon>Bacteria</taxon>
        <taxon>Pseudomonadati</taxon>
        <taxon>Pseudomonadota</taxon>
        <taxon>Gammaproteobacteria</taxon>
        <taxon>Enterobacterales</taxon>
        <taxon>Yersiniaceae</taxon>
        <taxon>Rahnella</taxon>
    </lineage>
</organism>
<dbReference type="Proteomes" id="UP000239197">
    <property type="component" value="Chromosome"/>
</dbReference>
<dbReference type="AlphaFoldDB" id="A0A2L1UVD3"/>
<evidence type="ECO:0000313" key="2">
    <source>
        <dbReference type="Proteomes" id="UP000239197"/>
    </source>
</evidence>